<dbReference type="PANTHER" id="PTHR43757:SF2">
    <property type="entry name" value="AMINOMETHYLTRANSFERASE, MITOCHONDRIAL"/>
    <property type="match status" value="1"/>
</dbReference>
<gene>
    <name evidence="3" type="ORF">SAMN06295879_1337</name>
</gene>
<evidence type="ECO:0000259" key="2">
    <source>
        <dbReference type="Pfam" id="PF01571"/>
    </source>
</evidence>
<protein>
    <submittedName>
        <fullName evidence="3">Glycine cleavage system T protein (Aminomethyltransferase)</fullName>
    </submittedName>
</protein>
<evidence type="ECO:0000256" key="1">
    <source>
        <dbReference type="PIRSR" id="PIRSR006487-1"/>
    </source>
</evidence>
<dbReference type="EMBL" id="FUYG01000003">
    <property type="protein sequence ID" value="SKA90619.1"/>
    <property type="molecule type" value="Genomic_DNA"/>
</dbReference>
<dbReference type="Pfam" id="PF01571">
    <property type="entry name" value="GCV_T"/>
    <property type="match status" value="1"/>
</dbReference>
<dbReference type="GO" id="GO:0008168">
    <property type="term" value="F:methyltransferase activity"/>
    <property type="evidence" value="ECO:0007669"/>
    <property type="project" value="UniProtKB-KW"/>
</dbReference>
<dbReference type="Proteomes" id="UP000189735">
    <property type="component" value="Unassembled WGS sequence"/>
</dbReference>
<feature type="domain" description="GCVT N-terminal" evidence="2">
    <location>
        <begin position="38"/>
        <end position="240"/>
    </location>
</feature>
<reference evidence="4" key="1">
    <citation type="submission" date="2017-02" db="EMBL/GenBank/DDBJ databases">
        <authorList>
            <person name="Varghese N."/>
            <person name="Submissions S."/>
        </authorList>
    </citation>
    <scope>NUCLEOTIDE SEQUENCE [LARGE SCALE GENOMIC DNA]</scope>
    <source>
        <strain evidence="4">VKM Ac-2052</strain>
    </source>
</reference>
<dbReference type="InterPro" id="IPR028896">
    <property type="entry name" value="GcvT/YgfZ/DmdA"/>
</dbReference>
<dbReference type="PANTHER" id="PTHR43757">
    <property type="entry name" value="AMINOMETHYLTRANSFERASE"/>
    <property type="match status" value="1"/>
</dbReference>
<dbReference type="GO" id="GO:0032259">
    <property type="term" value="P:methylation"/>
    <property type="evidence" value="ECO:0007669"/>
    <property type="project" value="UniProtKB-KW"/>
</dbReference>
<organism evidence="3 4">
    <name type="scientific">Agreia bicolorata</name>
    <dbReference type="NCBI Taxonomy" id="110935"/>
    <lineage>
        <taxon>Bacteria</taxon>
        <taxon>Bacillati</taxon>
        <taxon>Actinomycetota</taxon>
        <taxon>Actinomycetes</taxon>
        <taxon>Micrococcales</taxon>
        <taxon>Microbacteriaceae</taxon>
        <taxon>Agreia</taxon>
    </lineage>
</organism>
<accession>A0A1T4XM32</accession>
<dbReference type="PIRSF" id="PIRSF006487">
    <property type="entry name" value="GcvT"/>
    <property type="match status" value="1"/>
</dbReference>
<dbReference type="SUPFAM" id="SSF103025">
    <property type="entry name" value="Folate-binding domain"/>
    <property type="match status" value="1"/>
</dbReference>
<dbReference type="InterPro" id="IPR027266">
    <property type="entry name" value="TrmE/GcvT-like"/>
</dbReference>
<feature type="binding site" evidence="1">
    <location>
        <position position="211"/>
    </location>
    <ligand>
        <name>substrate</name>
    </ligand>
</feature>
<dbReference type="Gene3D" id="3.30.1360.120">
    <property type="entry name" value="Probable tRNA modification gtpase trme, domain 1"/>
    <property type="match status" value="1"/>
</dbReference>
<evidence type="ECO:0000313" key="3">
    <source>
        <dbReference type="EMBL" id="SKA90619.1"/>
    </source>
</evidence>
<sequence length="463" mass="50138">MSDTSSTASQPEWGSGTPATALIFAPGSPVFEGATALAPFGPFLVPAQYSSPREEFLAARTTAWLGTFLNTSPVFDVTGPDAVAFLNSVAVNRDFGKLPEGGSRHMIICNDDGQMLADGLCVKLGENHFRTYWLAPVLDFHLRRSALDVHGSYVLDEYFFQVDGPKSLEIMEKVTGADLHGLRFGRNTRVALGGGAAVVHRLGMSGSLAYEVHGHSTYALAAYEALREAVEAAGGKPQGFLNYALGNHTIGGYPNQFQHFLYPYAESGSELAAFIAQVPHLDLGLAGSAADSRANVYLTPYDVGWGNLVNFDHDFPGKTALQRIAQDPPRQAVTLEWNADDVAAAFSTQLRGRAATAADLVTTPGFTLEEFASLKMRVDYVLADGGKIGVTAGRTIDYRENRMVSLAFIEREFADEGSPVVVLWGDTEESRVEIRATVAPMPYFRGDDRNEVFDTTRIPVREP</sequence>
<keyword evidence="3" id="KW-0808">Transferase</keyword>
<keyword evidence="3" id="KW-0489">Methyltransferase</keyword>
<dbReference type="RefSeq" id="WP_052521325.1">
    <property type="nucleotide sequence ID" value="NZ_FUYG01000003.1"/>
</dbReference>
<dbReference type="AlphaFoldDB" id="A0A1T4XM32"/>
<name>A0A1T4XM32_9MICO</name>
<dbReference type="InterPro" id="IPR006222">
    <property type="entry name" value="GCVT_N"/>
</dbReference>
<proteinExistence type="predicted"/>
<evidence type="ECO:0000313" key="4">
    <source>
        <dbReference type="Proteomes" id="UP000189735"/>
    </source>
</evidence>